<feature type="compositionally biased region" description="Low complexity" evidence="1">
    <location>
        <begin position="380"/>
        <end position="392"/>
    </location>
</feature>
<feature type="compositionally biased region" description="Basic and acidic residues" evidence="1">
    <location>
        <begin position="299"/>
        <end position="330"/>
    </location>
</feature>
<feature type="region of interest" description="Disordered" evidence="1">
    <location>
        <begin position="260"/>
        <end position="473"/>
    </location>
</feature>
<proteinExistence type="predicted"/>
<gene>
    <name evidence="2" type="ORF">BN946_scf185000.g49</name>
</gene>
<feature type="compositionally biased region" description="Basic and acidic residues" evidence="1">
    <location>
        <begin position="444"/>
        <end position="458"/>
    </location>
</feature>
<reference evidence="2" key="1">
    <citation type="submission" date="2014-01" db="EMBL/GenBank/DDBJ databases">
        <title>The genome of the white-rot fungus Pycnoporus cinnabarinus: a basidiomycete model with a versatile arsenal for lignocellulosic biomass breakdown.</title>
        <authorList>
            <person name="Levasseur A."/>
            <person name="Lomascolo A."/>
            <person name="Ruiz-Duenas F.J."/>
            <person name="Uzan E."/>
            <person name="Piumi F."/>
            <person name="Kues U."/>
            <person name="Ram A.F.J."/>
            <person name="Murat C."/>
            <person name="Haon M."/>
            <person name="Benoit I."/>
            <person name="Arfi Y."/>
            <person name="Chevret D."/>
            <person name="Drula E."/>
            <person name="Kwon M.J."/>
            <person name="Gouret P."/>
            <person name="Lesage-Meessen L."/>
            <person name="Lombard V."/>
            <person name="Mariette J."/>
            <person name="Noirot C."/>
            <person name="Park J."/>
            <person name="Patyshakuliyeva A."/>
            <person name="Wieneger R.A.B."/>
            <person name="Wosten H.A.B."/>
            <person name="Martin F."/>
            <person name="Coutinho P.M."/>
            <person name="de Vries R."/>
            <person name="Martinez A.T."/>
            <person name="Klopp C."/>
            <person name="Pontarotti P."/>
            <person name="Henrissat B."/>
            <person name="Record E."/>
        </authorList>
    </citation>
    <scope>NUCLEOTIDE SEQUENCE [LARGE SCALE GENOMIC DNA]</scope>
    <source>
        <strain evidence="2">BRFM137</strain>
    </source>
</reference>
<protein>
    <submittedName>
        <fullName evidence="2">Uncharacterized protein</fullName>
    </submittedName>
</protein>
<accession>A0A060S418</accession>
<feature type="compositionally biased region" description="Pro residues" evidence="1">
    <location>
        <begin position="63"/>
        <end position="72"/>
    </location>
</feature>
<feature type="compositionally biased region" description="Acidic residues" evidence="1">
    <location>
        <begin position="411"/>
        <end position="428"/>
    </location>
</feature>
<sequence>MAAVLIHSTYSPGPGRGILLNPSPAASPAFPFCLSPSFCPPPNFLLSPQLPPPHQAMTTSHPSPHPHLPPQPRTGSNPSTVRRIRFAPLPEPRRDLEPADVPLPPAFFDDDAESTYAQDGQPPLSVSSALAAATLSLAATGDSDLCRRTRSLPNSVSNSPCAARKPLPGDSLLLDPAAQPSSDANDVHPHPTTASSDLGQEWDVLHPSSSPALQALSLPLTTPDSPRKSEEPEFVEWGYGGMGSVKASAGQSQIWSRVQNGNVAIGNGGEQQQSSARTGAPSADEDDGSGMAWLKRRREQREREKKEREERERAEAEAQHKNATTEHGAEQEFLGSASSTPTGRVPVPEAAQEEREDTPMSGGARPWTESVTEGEGGEGVSSSATSTTSTASEDVDDSEDSPKDSEGGFGVEEEEEEEEEEDDEEEALLQERSRLTALGAGVEKIARHKEQHDHDHEMQQQPTTTEVGAEASR</sequence>
<dbReference type="OrthoDB" id="3363386at2759"/>
<dbReference type="Proteomes" id="UP000029665">
    <property type="component" value="Unassembled WGS sequence"/>
</dbReference>
<dbReference type="HOGENOM" id="CLU_577632_0_0_1"/>
<keyword evidence="3" id="KW-1185">Reference proteome</keyword>
<organism evidence="2 3">
    <name type="scientific">Pycnoporus cinnabarinus</name>
    <name type="common">Cinnabar-red polypore</name>
    <name type="synonym">Trametes cinnabarina</name>
    <dbReference type="NCBI Taxonomy" id="5643"/>
    <lineage>
        <taxon>Eukaryota</taxon>
        <taxon>Fungi</taxon>
        <taxon>Dikarya</taxon>
        <taxon>Basidiomycota</taxon>
        <taxon>Agaricomycotina</taxon>
        <taxon>Agaricomycetes</taxon>
        <taxon>Polyporales</taxon>
        <taxon>Polyporaceae</taxon>
        <taxon>Trametes</taxon>
    </lineage>
</organism>
<comment type="caution">
    <text evidence="2">The sequence shown here is derived from an EMBL/GenBank/DDBJ whole genome shotgun (WGS) entry which is preliminary data.</text>
</comment>
<feature type="region of interest" description="Disordered" evidence="1">
    <location>
        <begin position="47"/>
        <end position="123"/>
    </location>
</feature>
<dbReference type="STRING" id="5643.A0A060S418"/>
<feature type="compositionally biased region" description="Polar residues" evidence="1">
    <location>
        <begin position="151"/>
        <end position="160"/>
    </location>
</feature>
<feature type="compositionally biased region" description="Low complexity" evidence="1">
    <location>
        <begin position="207"/>
        <end position="223"/>
    </location>
</feature>
<dbReference type="AlphaFoldDB" id="A0A060S418"/>
<evidence type="ECO:0000313" key="3">
    <source>
        <dbReference type="Proteomes" id="UP000029665"/>
    </source>
</evidence>
<evidence type="ECO:0000256" key="1">
    <source>
        <dbReference type="SAM" id="MobiDB-lite"/>
    </source>
</evidence>
<name>A0A060S418_PYCCI</name>
<evidence type="ECO:0000313" key="2">
    <source>
        <dbReference type="EMBL" id="CDO68906.1"/>
    </source>
</evidence>
<feature type="region of interest" description="Disordered" evidence="1">
    <location>
        <begin position="150"/>
        <end position="235"/>
    </location>
</feature>
<dbReference type="EMBL" id="CCBP010000028">
    <property type="protein sequence ID" value="CDO68906.1"/>
    <property type="molecule type" value="Genomic_DNA"/>
</dbReference>